<keyword evidence="6" id="KW-1185">Reference proteome</keyword>
<dbReference type="InterPro" id="IPR010255">
    <property type="entry name" value="Haem_peroxidase_sf"/>
</dbReference>
<dbReference type="STRING" id="299467.A0A443S0Y3"/>
<dbReference type="Gene3D" id="1.10.640.10">
    <property type="entry name" value="Haem peroxidase domain superfamily, animal type"/>
    <property type="match status" value="1"/>
</dbReference>
<evidence type="ECO:0000256" key="2">
    <source>
        <dbReference type="ARBA" id="ARBA00022525"/>
    </source>
</evidence>
<keyword evidence="4" id="KW-0325">Glycoprotein</keyword>
<dbReference type="InterPro" id="IPR019791">
    <property type="entry name" value="Haem_peroxidase_animal"/>
</dbReference>
<comment type="caution">
    <text evidence="5">The sequence shown here is derived from an EMBL/GenBank/DDBJ whole genome shotgun (WGS) entry which is preliminary data.</text>
</comment>
<dbReference type="EMBL" id="NCKV01013241">
    <property type="protein sequence ID" value="RWS21197.1"/>
    <property type="molecule type" value="Genomic_DNA"/>
</dbReference>
<evidence type="ECO:0000313" key="6">
    <source>
        <dbReference type="Proteomes" id="UP000288716"/>
    </source>
</evidence>
<organism evidence="5 6">
    <name type="scientific">Leptotrombidium deliense</name>
    <dbReference type="NCBI Taxonomy" id="299467"/>
    <lineage>
        <taxon>Eukaryota</taxon>
        <taxon>Metazoa</taxon>
        <taxon>Ecdysozoa</taxon>
        <taxon>Arthropoda</taxon>
        <taxon>Chelicerata</taxon>
        <taxon>Arachnida</taxon>
        <taxon>Acari</taxon>
        <taxon>Acariformes</taxon>
        <taxon>Trombidiformes</taxon>
        <taxon>Prostigmata</taxon>
        <taxon>Anystina</taxon>
        <taxon>Parasitengona</taxon>
        <taxon>Trombiculoidea</taxon>
        <taxon>Trombiculidae</taxon>
        <taxon>Leptotrombidium</taxon>
    </lineage>
</organism>
<dbReference type="AlphaFoldDB" id="A0A443S0Y3"/>
<dbReference type="Pfam" id="PF03098">
    <property type="entry name" value="An_peroxidase"/>
    <property type="match status" value="1"/>
</dbReference>
<protein>
    <submittedName>
        <fullName evidence="5">Heme peroxidase-like protein</fullName>
    </submittedName>
</protein>
<evidence type="ECO:0000256" key="3">
    <source>
        <dbReference type="ARBA" id="ARBA00022559"/>
    </source>
</evidence>
<dbReference type="InterPro" id="IPR037120">
    <property type="entry name" value="Haem_peroxidase_sf_animal"/>
</dbReference>
<dbReference type="GO" id="GO:0020037">
    <property type="term" value="F:heme binding"/>
    <property type="evidence" value="ECO:0007669"/>
    <property type="project" value="InterPro"/>
</dbReference>
<feature type="non-terminal residue" evidence="5">
    <location>
        <position position="85"/>
    </location>
</feature>
<keyword evidence="3 5" id="KW-0560">Oxidoreductase</keyword>
<gene>
    <name evidence="5" type="ORF">B4U80_02799</name>
</gene>
<proteinExistence type="predicted"/>
<keyword evidence="2" id="KW-0964">Secreted</keyword>
<dbReference type="PANTHER" id="PTHR11475:SF4">
    <property type="entry name" value="CHORION PEROXIDASE"/>
    <property type="match status" value="1"/>
</dbReference>
<dbReference type="Proteomes" id="UP000288716">
    <property type="component" value="Unassembled WGS sequence"/>
</dbReference>
<dbReference type="GO" id="GO:0004601">
    <property type="term" value="F:peroxidase activity"/>
    <property type="evidence" value="ECO:0007669"/>
    <property type="project" value="UniProtKB-KW"/>
</dbReference>
<dbReference type="VEuPathDB" id="VectorBase:LDEU010843"/>
<dbReference type="SUPFAM" id="SSF48113">
    <property type="entry name" value="Heme-dependent peroxidases"/>
    <property type="match status" value="1"/>
</dbReference>
<evidence type="ECO:0000256" key="1">
    <source>
        <dbReference type="ARBA" id="ARBA00004613"/>
    </source>
</evidence>
<dbReference type="OrthoDB" id="6516351at2759"/>
<reference evidence="5 6" key="1">
    <citation type="journal article" date="2018" name="Gigascience">
        <title>Genomes of trombidid mites reveal novel predicted allergens and laterally-transferred genes associated with secondary metabolism.</title>
        <authorList>
            <person name="Dong X."/>
            <person name="Chaisiri K."/>
            <person name="Xia D."/>
            <person name="Armstrong S.D."/>
            <person name="Fang Y."/>
            <person name="Donnelly M.J."/>
            <person name="Kadowaki T."/>
            <person name="McGarry J.W."/>
            <person name="Darby A.C."/>
            <person name="Makepeace B.L."/>
        </authorList>
    </citation>
    <scope>NUCLEOTIDE SEQUENCE [LARGE SCALE GENOMIC DNA]</scope>
    <source>
        <strain evidence="5">UoL-UT</strain>
    </source>
</reference>
<evidence type="ECO:0000313" key="5">
    <source>
        <dbReference type="EMBL" id="RWS21197.1"/>
    </source>
</evidence>
<accession>A0A443S0Y3</accession>
<name>A0A443S0Y3_9ACAR</name>
<dbReference type="GO" id="GO:0005576">
    <property type="term" value="C:extracellular region"/>
    <property type="evidence" value="ECO:0007669"/>
    <property type="project" value="UniProtKB-SubCell"/>
</dbReference>
<dbReference type="PANTHER" id="PTHR11475">
    <property type="entry name" value="OXIDASE/PEROXIDASE"/>
    <property type="match status" value="1"/>
</dbReference>
<dbReference type="PROSITE" id="PS50292">
    <property type="entry name" value="PEROXIDASE_3"/>
    <property type="match status" value="1"/>
</dbReference>
<dbReference type="GO" id="GO:0006979">
    <property type="term" value="P:response to oxidative stress"/>
    <property type="evidence" value="ECO:0007669"/>
    <property type="project" value="InterPro"/>
</dbReference>
<comment type="subcellular location">
    <subcellularLocation>
        <location evidence="1">Secreted</location>
    </subcellularLocation>
</comment>
<keyword evidence="3 5" id="KW-0575">Peroxidase</keyword>
<evidence type="ECO:0000256" key="4">
    <source>
        <dbReference type="ARBA" id="ARBA00023180"/>
    </source>
</evidence>
<sequence>MYSSLDGSCNNLKSPIQGKSYTCHRRLLPPDYADGIYKIRESVLGGPLPNARLISNEVLLDVERLDYTVTQMNMQWGQFIIHDQT</sequence>